<evidence type="ECO:0000256" key="1">
    <source>
        <dbReference type="ARBA" id="ARBA00022448"/>
    </source>
</evidence>
<dbReference type="PROSITE" id="PS00211">
    <property type="entry name" value="ABC_TRANSPORTER_1"/>
    <property type="match status" value="1"/>
</dbReference>
<reference evidence="5 6" key="1">
    <citation type="journal article" date="2015" name="Genome Announc.">
        <title>Expanding the biotechnology potential of lactobacilli through comparative genomics of 213 strains and associated genera.</title>
        <authorList>
            <person name="Sun Z."/>
            <person name="Harris H.M."/>
            <person name="McCann A."/>
            <person name="Guo C."/>
            <person name="Argimon S."/>
            <person name="Zhang W."/>
            <person name="Yang X."/>
            <person name="Jeffery I.B."/>
            <person name="Cooney J.C."/>
            <person name="Kagawa T.F."/>
            <person name="Liu W."/>
            <person name="Song Y."/>
            <person name="Salvetti E."/>
            <person name="Wrobel A."/>
            <person name="Rasinkangas P."/>
            <person name="Parkhill J."/>
            <person name="Rea M.C."/>
            <person name="O'Sullivan O."/>
            <person name="Ritari J."/>
            <person name="Douillard F.P."/>
            <person name="Paul Ross R."/>
            <person name="Yang R."/>
            <person name="Briner A.E."/>
            <person name="Felis G.E."/>
            <person name="de Vos W.M."/>
            <person name="Barrangou R."/>
            <person name="Klaenhammer T.R."/>
            <person name="Caufield P.W."/>
            <person name="Cui Y."/>
            <person name="Zhang H."/>
            <person name="O'Toole P.W."/>
        </authorList>
    </citation>
    <scope>NUCLEOTIDE SEQUENCE [LARGE SCALE GENOMIC DNA]</scope>
    <source>
        <strain evidence="5 6">DSM 18001</strain>
    </source>
</reference>
<comment type="caution">
    <text evidence="5">The sequence shown here is derived from an EMBL/GenBank/DDBJ whole genome shotgun (WGS) entry which is preliminary data.</text>
</comment>
<organism evidence="5 6">
    <name type="scientific">Pediococcus stilesii</name>
    <dbReference type="NCBI Taxonomy" id="331679"/>
    <lineage>
        <taxon>Bacteria</taxon>
        <taxon>Bacillati</taxon>
        <taxon>Bacillota</taxon>
        <taxon>Bacilli</taxon>
        <taxon>Lactobacillales</taxon>
        <taxon>Lactobacillaceae</taxon>
        <taxon>Pediococcus</taxon>
    </lineage>
</organism>
<gene>
    <name evidence="5" type="ORF">IV81_GL000711</name>
</gene>
<dbReference type="GO" id="GO:0005524">
    <property type="term" value="F:ATP binding"/>
    <property type="evidence" value="ECO:0007669"/>
    <property type="project" value="UniProtKB-KW"/>
</dbReference>
<dbReference type="Proteomes" id="UP000051859">
    <property type="component" value="Unassembled WGS sequence"/>
</dbReference>
<name>A0A0R2L7W3_9LACO</name>
<dbReference type="SMART" id="SM00382">
    <property type="entry name" value="AAA"/>
    <property type="match status" value="1"/>
</dbReference>
<accession>A0A0R2L7W3</accession>
<dbReference type="GO" id="GO:0016887">
    <property type="term" value="F:ATP hydrolysis activity"/>
    <property type="evidence" value="ECO:0007669"/>
    <property type="project" value="InterPro"/>
</dbReference>
<dbReference type="InterPro" id="IPR003439">
    <property type="entry name" value="ABC_transporter-like_ATP-bd"/>
</dbReference>
<evidence type="ECO:0000313" key="6">
    <source>
        <dbReference type="Proteomes" id="UP000051859"/>
    </source>
</evidence>
<dbReference type="AlphaFoldDB" id="A0A0R2L7W3"/>
<evidence type="ECO:0000259" key="4">
    <source>
        <dbReference type="PROSITE" id="PS50893"/>
    </source>
</evidence>
<evidence type="ECO:0000256" key="2">
    <source>
        <dbReference type="ARBA" id="ARBA00022741"/>
    </source>
</evidence>
<feature type="domain" description="ABC transporter" evidence="4">
    <location>
        <begin position="13"/>
        <end position="232"/>
    </location>
</feature>
<dbReference type="PROSITE" id="PS50893">
    <property type="entry name" value="ABC_TRANSPORTER_2"/>
    <property type="match status" value="1"/>
</dbReference>
<proteinExistence type="predicted"/>
<dbReference type="Pfam" id="PF00005">
    <property type="entry name" value="ABC_tran"/>
    <property type="match status" value="1"/>
</dbReference>
<keyword evidence="1" id="KW-0813">Transport</keyword>
<dbReference type="STRING" id="331679.IV81_GL000711"/>
<dbReference type="InterPro" id="IPR003593">
    <property type="entry name" value="AAA+_ATPase"/>
</dbReference>
<evidence type="ECO:0000256" key="3">
    <source>
        <dbReference type="ARBA" id="ARBA00022840"/>
    </source>
</evidence>
<keyword evidence="3" id="KW-0067">ATP-binding</keyword>
<dbReference type="EMBL" id="JQBX01000002">
    <property type="protein sequence ID" value="KRN94925.1"/>
    <property type="molecule type" value="Genomic_DNA"/>
</dbReference>
<dbReference type="SUPFAM" id="SSF52540">
    <property type="entry name" value="P-loop containing nucleoside triphosphate hydrolases"/>
    <property type="match status" value="1"/>
</dbReference>
<dbReference type="PANTHER" id="PTHR42711">
    <property type="entry name" value="ABC TRANSPORTER ATP-BINDING PROTEIN"/>
    <property type="match status" value="1"/>
</dbReference>
<sequence length="309" mass="34809">MVYGGKTNMRDVIEVNHLKFNYRKRGVLKDVSFKVGVGKVVGLIGENGAGKTTLLKVLLGFLPDHGRAKILNSTPRLNYDVSSMMQGDLKLPGVTVQDILEETAAQSTSSLDIERVLKELDMMDLIHQRLTSLSGGQLRRVSFAMALIPNTRLVFLDEPTVGMDVNSRQRLWQKIDDLKKEGKTILITSHYLNELEKIADQILILKDGKIAFDGSFNELQSKYLMTTISFKTELGMDNFTNIDSLKNIRKKNGIIYIKSRDGDRTLQALLPLLNELHQISITRESLEKIFISMSEEELTDEKVNHTASI</sequence>
<dbReference type="PATRIC" id="fig|331679.3.peg.718"/>
<dbReference type="InterPro" id="IPR017871">
    <property type="entry name" value="ABC_transporter-like_CS"/>
</dbReference>
<dbReference type="Gene3D" id="3.40.50.300">
    <property type="entry name" value="P-loop containing nucleotide triphosphate hydrolases"/>
    <property type="match status" value="1"/>
</dbReference>
<dbReference type="InterPro" id="IPR027417">
    <property type="entry name" value="P-loop_NTPase"/>
</dbReference>
<protein>
    <submittedName>
        <fullName evidence="5">ABC-type multidrug transport system, ATPase component</fullName>
    </submittedName>
</protein>
<dbReference type="CDD" id="cd03230">
    <property type="entry name" value="ABC_DR_subfamily_A"/>
    <property type="match status" value="1"/>
</dbReference>
<evidence type="ECO:0000313" key="5">
    <source>
        <dbReference type="EMBL" id="KRN94925.1"/>
    </source>
</evidence>
<keyword evidence="2" id="KW-0547">Nucleotide-binding</keyword>
<keyword evidence="6" id="KW-1185">Reference proteome</keyword>
<dbReference type="PANTHER" id="PTHR42711:SF17">
    <property type="entry name" value="ABC TRANSPORTER ATP-BINDING PROTEIN"/>
    <property type="match status" value="1"/>
</dbReference>
<dbReference type="InterPro" id="IPR050763">
    <property type="entry name" value="ABC_transporter_ATP-binding"/>
</dbReference>